<dbReference type="SUPFAM" id="SSF160964">
    <property type="entry name" value="MalF N-terminal region-like"/>
    <property type="match status" value="1"/>
</dbReference>
<evidence type="ECO:0000256" key="6">
    <source>
        <dbReference type="ARBA" id="ARBA00023136"/>
    </source>
</evidence>
<dbReference type="InterPro" id="IPR035906">
    <property type="entry name" value="MetI-like_sf"/>
</dbReference>
<dbReference type="PROSITE" id="PS50928">
    <property type="entry name" value="ABC_TM1"/>
    <property type="match status" value="1"/>
</dbReference>
<evidence type="ECO:0000313" key="10">
    <source>
        <dbReference type="Proteomes" id="UP000637695"/>
    </source>
</evidence>
<evidence type="ECO:0000256" key="4">
    <source>
        <dbReference type="ARBA" id="ARBA00022692"/>
    </source>
</evidence>
<gene>
    <name evidence="9" type="ORF">GCM10010885_07240</name>
</gene>
<evidence type="ECO:0000256" key="5">
    <source>
        <dbReference type="ARBA" id="ARBA00022989"/>
    </source>
</evidence>
<evidence type="ECO:0000256" key="7">
    <source>
        <dbReference type="RuleBase" id="RU363032"/>
    </source>
</evidence>
<comment type="similarity">
    <text evidence="7">Belongs to the binding-protein-dependent transport system permease family.</text>
</comment>
<feature type="transmembrane region" description="Helical" evidence="7">
    <location>
        <begin position="77"/>
        <end position="98"/>
    </location>
</feature>
<dbReference type="GO" id="GO:0055085">
    <property type="term" value="P:transmembrane transport"/>
    <property type="evidence" value="ECO:0007669"/>
    <property type="project" value="InterPro"/>
</dbReference>
<dbReference type="RefSeq" id="WP_229776344.1">
    <property type="nucleotide sequence ID" value="NZ_BMOY01000007.1"/>
</dbReference>
<feature type="domain" description="ABC transmembrane type-1" evidence="8">
    <location>
        <begin position="73"/>
        <end position="289"/>
    </location>
</feature>
<keyword evidence="2 7" id="KW-0813">Transport</keyword>
<dbReference type="EMBL" id="BMOY01000007">
    <property type="protein sequence ID" value="GGJ00588.1"/>
    <property type="molecule type" value="Genomic_DNA"/>
</dbReference>
<keyword evidence="10" id="KW-1185">Reference proteome</keyword>
<dbReference type="InterPro" id="IPR051393">
    <property type="entry name" value="ABC_transporter_permease"/>
</dbReference>
<reference evidence="9" key="2">
    <citation type="submission" date="2020-09" db="EMBL/GenBank/DDBJ databases">
        <authorList>
            <person name="Sun Q."/>
            <person name="Ohkuma M."/>
        </authorList>
    </citation>
    <scope>NUCLEOTIDE SEQUENCE</scope>
    <source>
        <strain evidence="9">JCM 18487</strain>
    </source>
</reference>
<dbReference type="PANTHER" id="PTHR30193">
    <property type="entry name" value="ABC TRANSPORTER PERMEASE PROTEIN"/>
    <property type="match status" value="1"/>
</dbReference>
<keyword evidence="3" id="KW-1003">Cell membrane</keyword>
<comment type="caution">
    <text evidence="9">The sequence shown here is derived from an EMBL/GenBank/DDBJ whole genome shotgun (WGS) entry which is preliminary data.</text>
</comment>
<sequence length="304" mass="34004">MKRQSNALRRREAVLGYAFISPWIIGFIVFVAGPLVASLYLSFTDYSLLQPAHFIGVQNYVQMVHDPDFWTSLGVTFYYAIVSVPLDLLVALLLAILLNQKVRMMRLYRTLFYLPCVLPPVAVSVLWNWILNPSYGILNRLLAFFGLPQPQWLITPQWTVPAYIVMSVWGVGGAMIILLAGLQDVPQSLYEAAVIDGAGVWAKFRYVTLPMISPVLFFNLVMGIIGAFSYFTQAYVMGSGYGSGAGVNNAGLFYALNIYIQGFSELHMGYASALAWVMFFIVLALTLLVFKSSSMWVYYGGERE</sequence>
<evidence type="ECO:0000256" key="2">
    <source>
        <dbReference type="ARBA" id="ARBA00022448"/>
    </source>
</evidence>
<organism evidence="9 10">
    <name type="scientific">Alicyclobacillus cellulosilyticus</name>
    <dbReference type="NCBI Taxonomy" id="1003997"/>
    <lineage>
        <taxon>Bacteria</taxon>
        <taxon>Bacillati</taxon>
        <taxon>Bacillota</taxon>
        <taxon>Bacilli</taxon>
        <taxon>Bacillales</taxon>
        <taxon>Alicyclobacillaceae</taxon>
        <taxon>Alicyclobacillus</taxon>
    </lineage>
</organism>
<keyword evidence="4 7" id="KW-0812">Transmembrane</keyword>
<evidence type="ECO:0000259" key="8">
    <source>
        <dbReference type="PROSITE" id="PS50928"/>
    </source>
</evidence>
<dbReference type="GO" id="GO:0005886">
    <property type="term" value="C:plasma membrane"/>
    <property type="evidence" value="ECO:0007669"/>
    <property type="project" value="UniProtKB-SubCell"/>
</dbReference>
<keyword evidence="5 7" id="KW-1133">Transmembrane helix</keyword>
<feature type="transmembrane region" description="Helical" evidence="7">
    <location>
        <begin position="12"/>
        <end position="41"/>
    </location>
</feature>
<dbReference type="CDD" id="cd06261">
    <property type="entry name" value="TM_PBP2"/>
    <property type="match status" value="1"/>
</dbReference>
<evidence type="ECO:0000256" key="1">
    <source>
        <dbReference type="ARBA" id="ARBA00004651"/>
    </source>
</evidence>
<feature type="transmembrane region" description="Helical" evidence="7">
    <location>
        <begin position="110"/>
        <end position="130"/>
    </location>
</feature>
<feature type="transmembrane region" description="Helical" evidence="7">
    <location>
        <begin position="211"/>
        <end position="231"/>
    </location>
</feature>
<keyword evidence="6 7" id="KW-0472">Membrane</keyword>
<dbReference type="InterPro" id="IPR000515">
    <property type="entry name" value="MetI-like"/>
</dbReference>
<feature type="transmembrane region" description="Helical" evidence="7">
    <location>
        <begin position="270"/>
        <end position="290"/>
    </location>
</feature>
<dbReference type="AlphaFoldDB" id="A0A917K738"/>
<evidence type="ECO:0000256" key="3">
    <source>
        <dbReference type="ARBA" id="ARBA00022475"/>
    </source>
</evidence>
<name>A0A917K738_9BACL</name>
<reference evidence="9" key="1">
    <citation type="journal article" date="2014" name="Int. J. Syst. Evol. Microbiol.">
        <title>Complete genome sequence of Corynebacterium casei LMG S-19264T (=DSM 44701T), isolated from a smear-ripened cheese.</title>
        <authorList>
            <consortium name="US DOE Joint Genome Institute (JGI-PGF)"/>
            <person name="Walter F."/>
            <person name="Albersmeier A."/>
            <person name="Kalinowski J."/>
            <person name="Ruckert C."/>
        </authorList>
    </citation>
    <scope>NUCLEOTIDE SEQUENCE</scope>
    <source>
        <strain evidence="9">JCM 18487</strain>
    </source>
</reference>
<dbReference type="Pfam" id="PF00528">
    <property type="entry name" value="BPD_transp_1"/>
    <property type="match status" value="1"/>
</dbReference>
<dbReference type="Proteomes" id="UP000637695">
    <property type="component" value="Unassembled WGS sequence"/>
</dbReference>
<protein>
    <submittedName>
        <fullName evidence="9">Spermidine/putrescine ABC transporter permease</fullName>
    </submittedName>
</protein>
<dbReference type="PANTHER" id="PTHR30193:SF1">
    <property type="entry name" value="ABC TRANSPORTER PERMEASE PROTEIN YESP-RELATED"/>
    <property type="match status" value="1"/>
</dbReference>
<proteinExistence type="inferred from homology"/>
<dbReference type="SUPFAM" id="SSF161098">
    <property type="entry name" value="MetI-like"/>
    <property type="match status" value="1"/>
</dbReference>
<accession>A0A917K738</accession>
<comment type="subcellular location">
    <subcellularLocation>
        <location evidence="1 7">Cell membrane</location>
        <topology evidence="1 7">Multi-pass membrane protein</topology>
    </subcellularLocation>
</comment>
<dbReference type="Gene3D" id="1.10.3720.10">
    <property type="entry name" value="MetI-like"/>
    <property type="match status" value="1"/>
</dbReference>
<feature type="transmembrane region" description="Helical" evidence="7">
    <location>
        <begin position="160"/>
        <end position="182"/>
    </location>
</feature>
<evidence type="ECO:0000313" key="9">
    <source>
        <dbReference type="EMBL" id="GGJ00588.1"/>
    </source>
</evidence>